<evidence type="ECO:0000256" key="10">
    <source>
        <dbReference type="SAM" id="MobiDB-lite"/>
    </source>
</evidence>
<dbReference type="InterPro" id="IPR026046">
    <property type="entry name" value="UBIAD1"/>
</dbReference>
<feature type="transmembrane region" description="Helical" evidence="8">
    <location>
        <begin position="170"/>
        <end position="187"/>
    </location>
</feature>
<comment type="pathway">
    <text evidence="8">Quinol/quinone metabolism; menaquinone biosynthesis; menaquinol from 1,4-dihydroxy-2-naphthoate: step 1/2.</text>
</comment>
<keyword evidence="4 8" id="KW-0808">Transferase</keyword>
<evidence type="ECO:0000256" key="7">
    <source>
        <dbReference type="ARBA" id="ARBA00023136"/>
    </source>
</evidence>
<comment type="catalytic activity">
    <reaction evidence="8">
        <text>an all-trans-polyprenyl diphosphate + 1,4-dihydroxy-2-naphthoate + H(+) = a 2-demethylmenaquinol + CO2 + diphosphate</text>
        <dbReference type="Rhea" id="RHEA:26478"/>
        <dbReference type="Rhea" id="RHEA-COMP:9563"/>
        <dbReference type="Rhea" id="RHEA-COMP:9564"/>
        <dbReference type="ChEBI" id="CHEBI:11173"/>
        <dbReference type="ChEBI" id="CHEBI:15378"/>
        <dbReference type="ChEBI" id="CHEBI:16526"/>
        <dbReference type="ChEBI" id="CHEBI:33019"/>
        <dbReference type="ChEBI" id="CHEBI:55437"/>
        <dbReference type="ChEBI" id="CHEBI:58914"/>
        <dbReference type="EC" id="2.5.1.74"/>
    </reaction>
</comment>
<feature type="transmembrane region" description="Helical" evidence="8">
    <location>
        <begin position="228"/>
        <end position="248"/>
    </location>
</feature>
<evidence type="ECO:0000256" key="1">
    <source>
        <dbReference type="ARBA" id="ARBA00004141"/>
    </source>
</evidence>
<evidence type="ECO:0000256" key="2">
    <source>
        <dbReference type="ARBA" id="ARBA00022428"/>
    </source>
</evidence>
<accession>A0A2S3ZFD6</accession>
<evidence type="ECO:0000256" key="6">
    <source>
        <dbReference type="ARBA" id="ARBA00022989"/>
    </source>
</evidence>
<dbReference type="Proteomes" id="UP000237104">
    <property type="component" value="Unassembled WGS sequence"/>
</dbReference>
<feature type="compositionally biased region" description="Basic and acidic residues" evidence="10">
    <location>
        <begin position="1"/>
        <end position="12"/>
    </location>
</feature>
<keyword evidence="6 8" id="KW-1133">Transmembrane helix</keyword>
<keyword evidence="2 8" id="KW-0474">Menaquinone biosynthesis</keyword>
<dbReference type="AlphaFoldDB" id="A0A2S3ZFD6"/>
<dbReference type="OrthoDB" id="9767568at2"/>
<evidence type="ECO:0000256" key="3">
    <source>
        <dbReference type="ARBA" id="ARBA00022475"/>
    </source>
</evidence>
<feature type="transmembrane region" description="Helical" evidence="8">
    <location>
        <begin position="145"/>
        <end position="164"/>
    </location>
</feature>
<dbReference type="UniPathway" id="UPA00079">
    <property type="reaction ID" value="UER00168"/>
</dbReference>
<dbReference type="InterPro" id="IPR044878">
    <property type="entry name" value="UbiA_sf"/>
</dbReference>
<dbReference type="Gene3D" id="1.10.357.140">
    <property type="entry name" value="UbiA prenyltransferase"/>
    <property type="match status" value="1"/>
</dbReference>
<evidence type="ECO:0000256" key="9">
    <source>
        <dbReference type="NCBIfam" id="TIGR00751"/>
    </source>
</evidence>
<keyword evidence="5 8" id="KW-0812">Transmembrane</keyword>
<comment type="caution">
    <text evidence="11">The sequence shown here is derived from an EMBL/GenBank/DDBJ whole genome shotgun (WGS) entry which is preliminary data.</text>
</comment>
<reference evidence="11 12" key="1">
    <citation type="submission" date="2018-01" db="EMBL/GenBank/DDBJ databases">
        <title>Cryobacterium sp. nov., from glaciers in China.</title>
        <authorList>
            <person name="Liu Q."/>
            <person name="Xin Y.-H."/>
        </authorList>
    </citation>
    <scope>NUCLEOTIDE SEQUENCE [LARGE SCALE GENOMIC DNA]</scope>
    <source>
        <strain evidence="11 12">TMB1-8</strain>
    </source>
</reference>
<comment type="function">
    <text evidence="8">Conversion of 1,4-dihydroxy-2-naphthoate (DHNA) to demethylmenaquinone (DMK).</text>
</comment>
<keyword evidence="7 8" id="KW-0472">Membrane</keyword>
<name>A0A2S3ZFD6_9MICO</name>
<dbReference type="PANTHER" id="PTHR13929:SF0">
    <property type="entry name" value="UBIA PRENYLTRANSFERASE DOMAIN-CONTAINING PROTEIN 1"/>
    <property type="match status" value="1"/>
</dbReference>
<dbReference type="PIRSF" id="PIRSF005355">
    <property type="entry name" value="UBIAD1"/>
    <property type="match status" value="1"/>
</dbReference>
<dbReference type="GO" id="GO:0046428">
    <property type="term" value="F:1,4-dihydroxy-2-naphthoate polyprenyltransferase activity"/>
    <property type="evidence" value="ECO:0007669"/>
    <property type="project" value="UniProtKB-UniRule"/>
</dbReference>
<evidence type="ECO:0000256" key="4">
    <source>
        <dbReference type="ARBA" id="ARBA00022679"/>
    </source>
</evidence>
<comment type="similarity">
    <text evidence="8">Belongs to the MenA family. Type 1 subfamily.</text>
</comment>
<evidence type="ECO:0000256" key="8">
    <source>
        <dbReference type="HAMAP-Rule" id="MF_01937"/>
    </source>
</evidence>
<feature type="transmembrane region" description="Helical" evidence="8">
    <location>
        <begin position="70"/>
        <end position="89"/>
    </location>
</feature>
<dbReference type="CDD" id="cd13962">
    <property type="entry name" value="PT_UbiA_UBIAD1"/>
    <property type="match status" value="1"/>
</dbReference>
<keyword evidence="3 8" id="KW-1003">Cell membrane</keyword>
<feature type="transmembrane region" description="Helical" evidence="8">
    <location>
        <begin position="194"/>
        <end position="216"/>
    </location>
</feature>
<dbReference type="GO" id="GO:0005886">
    <property type="term" value="C:plasma membrane"/>
    <property type="evidence" value="ECO:0007669"/>
    <property type="project" value="UniProtKB-SubCell"/>
</dbReference>
<dbReference type="PANTHER" id="PTHR13929">
    <property type="entry name" value="1,4-DIHYDROXY-2-NAPHTHOATE OCTAPRENYLTRANSFERASE"/>
    <property type="match status" value="1"/>
</dbReference>
<gene>
    <name evidence="8" type="primary">menA</name>
    <name evidence="11" type="ORF">C3B59_08925</name>
</gene>
<proteinExistence type="inferred from homology"/>
<sequence length="346" mass="36246">MAHGARPNEPKQQKSRQTSQNGARNTAPTGPKYPAKSGNPARKNAARTGPARSGPATAGDWISGARLRTLPLAVAPVMLGTGAAVVAGGAGEFHWVRALLALMVAVSLQIGVNYANDYSDGIRGTDNHRVGPARLTGGGAAKPRAVLTVALAFFGIAAVAGLVLVVVSQYWWLLAVGALAIVAAWFYTGGKKPYGYLGLGELFVFVFFGLVATVGTTYVQVGTVNLESWLSAVAIGLIACAVLMVNNLRDIKPDKAAGKRTLAVWIGARASRVVFCVFLLVPFAIAGFFALFYPLAWFTFFVLLLVLPACLIVATAKTAKELILALKLTSMAALLYGITLGLAFAL</sequence>
<dbReference type="RefSeq" id="WP_103431000.1">
    <property type="nucleotide sequence ID" value="NZ_PPXF01000039.1"/>
</dbReference>
<dbReference type="EMBL" id="PPXF01000039">
    <property type="protein sequence ID" value="POH65821.1"/>
    <property type="molecule type" value="Genomic_DNA"/>
</dbReference>
<dbReference type="GO" id="GO:0042371">
    <property type="term" value="P:vitamin K biosynthetic process"/>
    <property type="evidence" value="ECO:0007669"/>
    <property type="project" value="TreeGrafter"/>
</dbReference>
<feature type="transmembrane region" description="Helical" evidence="8">
    <location>
        <begin position="322"/>
        <end position="345"/>
    </location>
</feature>
<dbReference type="NCBIfam" id="NF004751">
    <property type="entry name" value="PRK06080.1-3"/>
    <property type="match status" value="1"/>
</dbReference>
<protein>
    <recommendedName>
        <fullName evidence="8 9">1,4-dihydroxy-2-naphthoate octaprenyltransferase</fullName>
        <shortName evidence="8">DHNA-octaprenyltransferase</shortName>
        <ecNumber evidence="8 9">2.5.1.74</ecNumber>
    </recommendedName>
</protein>
<feature type="compositionally biased region" description="Polar residues" evidence="10">
    <location>
        <begin position="15"/>
        <end position="28"/>
    </location>
</feature>
<dbReference type="Pfam" id="PF01040">
    <property type="entry name" value="UbiA"/>
    <property type="match status" value="1"/>
</dbReference>
<feature type="transmembrane region" description="Helical" evidence="8">
    <location>
        <begin position="295"/>
        <end position="315"/>
    </location>
</feature>
<evidence type="ECO:0000256" key="5">
    <source>
        <dbReference type="ARBA" id="ARBA00022692"/>
    </source>
</evidence>
<dbReference type="NCBIfam" id="TIGR00751">
    <property type="entry name" value="menA"/>
    <property type="match status" value="1"/>
</dbReference>
<organism evidence="11 12">
    <name type="scientific">Cryobacterium zongtaii</name>
    <dbReference type="NCBI Taxonomy" id="1259217"/>
    <lineage>
        <taxon>Bacteria</taxon>
        <taxon>Bacillati</taxon>
        <taxon>Actinomycetota</taxon>
        <taxon>Actinomycetes</taxon>
        <taxon>Micrococcales</taxon>
        <taxon>Microbacteriaceae</taxon>
        <taxon>Cryobacterium</taxon>
    </lineage>
</organism>
<dbReference type="InterPro" id="IPR000537">
    <property type="entry name" value="UbiA_prenyltransferase"/>
</dbReference>
<feature type="transmembrane region" description="Helical" evidence="8">
    <location>
        <begin position="95"/>
        <end position="115"/>
    </location>
</feature>
<dbReference type="EC" id="2.5.1.74" evidence="8 9"/>
<dbReference type="HAMAP" id="MF_01937">
    <property type="entry name" value="MenA_1"/>
    <property type="match status" value="1"/>
</dbReference>
<feature type="transmembrane region" description="Helical" evidence="8">
    <location>
        <begin position="269"/>
        <end position="289"/>
    </location>
</feature>
<evidence type="ECO:0000313" key="11">
    <source>
        <dbReference type="EMBL" id="POH65821.1"/>
    </source>
</evidence>
<evidence type="ECO:0000313" key="12">
    <source>
        <dbReference type="Proteomes" id="UP000237104"/>
    </source>
</evidence>
<dbReference type="GO" id="GO:0009234">
    <property type="term" value="P:menaquinone biosynthetic process"/>
    <property type="evidence" value="ECO:0007669"/>
    <property type="project" value="UniProtKB-UniRule"/>
</dbReference>
<dbReference type="InterPro" id="IPR004657">
    <property type="entry name" value="MenA"/>
</dbReference>
<feature type="region of interest" description="Disordered" evidence="10">
    <location>
        <begin position="1"/>
        <end position="59"/>
    </location>
</feature>
<comment type="subcellular location">
    <subcellularLocation>
        <location evidence="8">Cell membrane</location>
        <topology evidence="8">Multi-pass membrane protein</topology>
    </subcellularLocation>
    <subcellularLocation>
        <location evidence="1">Membrane</location>
        <topology evidence="1">Multi-pass membrane protein</topology>
    </subcellularLocation>
</comment>